<accession>K1MIP0</accession>
<organism evidence="1 2">
    <name type="scientific">Lactobacillus crispatus FB077-07</name>
    <dbReference type="NCBI Taxonomy" id="883092"/>
    <lineage>
        <taxon>Bacteria</taxon>
        <taxon>Bacillati</taxon>
        <taxon>Bacillota</taxon>
        <taxon>Bacilli</taxon>
        <taxon>Lactobacillales</taxon>
        <taxon>Lactobacillaceae</taxon>
        <taxon>Lactobacillus</taxon>
    </lineage>
</organism>
<evidence type="ECO:0000313" key="1">
    <source>
        <dbReference type="EMBL" id="EKB62333.1"/>
    </source>
</evidence>
<dbReference type="Proteomes" id="UP000004722">
    <property type="component" value="Unassembled WGS sequence"/>
</dbReference>
<comment type="caution">
    <text evidence="1">The sequence shown here is derived from an EMBL/GenBank/DDBJ whole genome shotgun (WGS) entry which is preliminary data.</text>
</comment>
<gene>
    <name evidence="1" type="ORF">HMPREF9249_02347</name>
</gene>
<protein>
    <submittedName>
        <fullName evidence="1">Uncharacterized protein</fullName>
    </submittedName>
</protein>
<evidence type="ECO:0000313" key="2">
    <source>
        <dbReference type="Proteomes" id="UP000004722"/>
    </source>
</evidence>
<name>K1MIP0_9LACO</name>
<proteinExistence type="predicted"/>
<sequence length="117" mass="14109">MKRQRTVRGTLSFLDKNDVKYLDFTAFNEEGFDQRYVDQYRTLYNKVIVKKLFKHFDILPFNNDVIFNFFGRDDNSHNWYGVFYEPEELTFDLKKVLKGDFSGLEELRNYSVANKVH</sequence>
<dbReference type="HOGENOM" id="CLU_2081797_0_0_9"/>
<reference evidence="1 2" key="1">
    <citation type="submission" date="2012-07" db="EMBL/GenBank/DDBJ databases">
        <title>The Genome Sequence of Lactobacillus crispatus FB077-07.</title>
        <authorList>
            <consortium name="The Broad Institute Genome Sequencing Platform"/>
            <person name="Earl A."/>
            <person name="Ward D."/>
            <person name="Feldgarden M."/>
            <person name="Gevers D."/>
            <person name="Saerens B."/>
            <person name="Vaneechoutte M."/>
            <person name="Walker B."/>
            <person name="Young S.K."/>
            <person name="Zeng Q."/>
            <person name="Gargeya S."/>
            <person name="Fitzgerald M."/>
            <person name="Haas B."/>
            <person name="Abouelleil A."/>
            <person name="Alvarado L."/>
            <person name="Arachchi H.M."/>
            <person name="Berlin A.M."/>
            <person name="Chapman S.B."/>
            <person name="Goldberg J."/>
            <person name="Griggs A."/>
            <person name="Gujja S."/>
            <person name="Hansen M."/>
            <person name="Howarth C."/>
            <person name="Imamovic A."/>
            <person name="Larimer J."/>
            <person name="McCowen C."/>
            <person name="Montmayeur A."/>
            <person name="Murphy C."/>
            <person name="Neiman D."/>
            <person name="Pearson M."/>
            <person name="Priest M."/>
            <person name="Roberts A."/>
            <person name="Saif S."/>
            <person name="Shea T."/>
            <person name="Sisk P."/>
            <person name="Sykes S."/>
            <person name="Wortman J."/>
            <person name="Nusbaum C."/>
            <person name="Birren B."/>
        </authorList>
    </citation>
    <scope>NUCLEOTIDE SEQUENCE [LARGE SCALE GENOMIC DNA]</scope>
    <source>
        <strain evidence="1 2">FB077-07</strain>
    </source>
</reference>
<dbReference type="RefSeq" id="WP_005729822.1">
    <property type="nucleotide sequence ID" value="NZ_JH932275.1"/>
</dbReference>
<dbReference type="AlphaFoldDB" id="K1MIP0"/>
<dbReference type="EMBL" id="AGZG01000114">
    <property type="protein sequence ID" value="EKB62333.1"/>
    <property type="molecule type" value="Genomic_DNA"/>
</dbReference>
<dbReference type="PATRIC" id="fig|883092.3.peg.2332"/>